<dbReference type="EMBL" id="JBHSMR010000013">
    <property type="protein sequence ID" value="MFC5480436.1"/>
    <property type="molecule type" value="Genomic_DNA"/>
</dbReference>
<dbReference type="NCBIfam" id="TIGR02913">
    <property type="entry name" value="HAF_rpt"/>
    <property type="match status" value="4"/>
</dbReference>
<protein>
    <recommendedName>
        <fullName evidence="5">HAF family extracellular repeat protein</fullName>
    </recommendedName>
</protein>
<feature type="compositionally biased region" description="Pro residues" evidence="1">
    <location>
        <begin position="40"/>
        <end position="60"/>
    </location>
</feature>
<name>A0ABW0MV01_9BURK</name>
<feature type="region of interest" description="Disordered" evidence="1">
    <location>
        <begin position="35"/>
        <end position="63"/>
    </location>
</feature>
<organism evidence="3 4">
    <name type="scientific">Massilia suwonensis</name>
    <dbReference type="NCBI Taxonomy" id="648895"/>
    <lineage>
        <taxon>Bacteria</taxon>
        <taxon>Pseudomonadati</taxon>
        <taxon>Pseudomonadota</taxon>
        <taxon>Betaproteobacteria</taxon>
        <taxon>Burkholderiales</taxon>
        <taxon>Oxalobacteraceae</taxon>
        <taxon>Telluria group</taxon>
        <taxon>Massilia</taxon>
    </lineage>
</organism>
<gene>
    <name evidence="3" type="ORF">ACFPQ5_19720</name>
</gene>
<keyword evidence="4" id="KW-1185">Reference proteome</keyword>
<dbReference type="RefSeq" id="WP_379759745.1">
    <property type="nucleotide sequence ID" value="NZ_JBHSMR010000013.1"/>
</dbReference>
<dbReference type="InterPro" id="IPR014262">
    <property type="entry name" value="HAF_rpt"/>
</dbReference>
<evidence type="ECO:0000313" key="3">
    <source>
        <dbReference type="EMBL" id="MFC5480436.1"/>
    </source>
</evidence>
<dbReference type="PROSITE" id="PS51257">
    <property type="entry name" value="PROKAR_LIPOPROTEIN"/>
    <property type="match status" value="1"/>
</dbReference>
<comment type="caution">
    <text evidence="3">The sequence shown here is derived from an EMBL/GenBank/DDBJ whole genome shotgun (WGS) entry which is preliminary data.</text>
</comment>
<evidence type="ECO:0000256" key="2">
    <source>
        <dbReference type="SAM" id="SignalP"/>
    </source>
</evidence>
<evidence type="ECO:0000313" key="4">
    <source>
        <dbReference type="Proteomes" id="UP001596101"/>
    </source>
</evidence>
<sequence>MFGSRSGKSSHLSSLIPSAAAFALATLLSACGGGGGGGHPPAPPQPGNPVPPPPPAPPVDLGPLYDFTELGLPGISFGSVERQGIANGGLVAGTSVDAAGVSHAFFYDGTANIDLGSFGGNASSAQAINRCGQVTGWAATGSDGIRHAFLYNGSLHDLSAPGDAPSWGSAITTCGKVAGWAVTPAGELHAFYYDGKTMRDLGTFGGEASAATDMNAVGQVVGVASIPGNTALHAFLYDARTGAPIQDIGVPGLGSAAIDINEVGQVAVSTNNADNVRRAFRYDAGTGTRLDLGLLPGSQGSEPRAINDAGHVVGYVDYADEHRIAFLHDGTTLRSLGTLKDGRASEAYAINAGGLVVGSAQGMAGQRAVAWGPGYGPVDLNQRVKDLPAGIRLVAALAVADDGAIAVRTNSGLGLLRPRK</sequence>
<evidence type="ECO:0008006" key="5">
    <source>
        <dbReference type="Google" id="ProtNLM"/>
    </source>
</evidence>
<evidence type="ECO:0000256" key="1">
    <source>
        <dbReference type="SAM" id="MobiDB-lite"/>
    </source>
</evidence>
<feature type="chain" id="PRO_5046517676" description="HAF family extracellular repeat protein" evidence="2">
    <location>
        <begin position="33"/>
        <end position="420"/>
    </location>
</feature>
<accession>A0ABW0MV01</accession>
<proteinExistence type="predicted"/>
<reference evidence="4" key="1">
    <citation type="journal article" date="2019" name="Int. J. Syst. Evol. Microbiol.">
        <title>The Global Catalogue of Microorganisms (GCM) 10K type strain sequencing project: providing services to taxonomists for standard genome sequencing and annotation.</title>
        <authorList>
            <consortium name="The Broad Institute Genomics Platform"/>
            <consortium name="The Broad Institute Genome Sequencing Center for Infectious Disease"/>
            <person name="Wu L."/>
            <person name="Ma J."/>
        </authorList>
    </citation>
    <scope>NUCLEOTIDE SEQUENCE [LARGE SCALE GENOMIC DNA]</scope>
    <source>
        <strain evidence="4">CCUG 43111</strain>
    </source>
</reference>
<feature type="signal peptide" evidence="2">
    <location>
        <begin position="1"/>
        <end position="32"/>
    </location>
</feature>
<dbReference type="Proteomes" id="UP001596101">
    <property type="component" value="Unassembled WGS sequence"/>
</dbReference>
<keyword evidence="2" id="KW-0732">Signal</keyword>